<evidence type="ECO:0000256" key="2">
    <source>
        <dbReference type="ARBA" id="ARBA00009477"/>
    </source>
</evidence>
<evidence type="ECO:0000259" key="7">
    <source>
        <dbReference type="Pfam" id="PF25944"/>
    </source>
</evidence>
<dbReference type="Gene3D" id="2.40.50.100">
    <property type="match status" value="2"/>
</dbReference>
<protein>
    <submittedName>
        <fullName evidence="9">Efflux RND transporter periplasmic adaptor subunit</fullName>
    </submittedName>
</protein>
<feature type="coiled-coil region" evidence="3">
    <location>
        <begin position="243"/>
        <end position="392"/>
    </location>
</feature>
<keyword evidence="5" id="KW-1133">Transmembrane helix</keyword>
<dbReference type="PANTHER" id="PTHR30469:SF39">
    <property type="entry name" value="SLL0180 PROTEIN"/>
    <property type="match status" value="1"/>
</dbReference>
<name>A0A7C3ZYC4_9CYAN</name>
<evidence type="ECO:0000256" key="4">
    <source>
        <dbReference type="SAM" id="MobiDB-lite"/>
    </source>
</evidence>
<feature type="transmembrane region" description="Helical" evidence="5">
    <location>
        <begin position="57"/>
        <end position="78"/>
    </location>
</feature>
<evidence type="ECO:0000256" key="5">
    <source>
        <dbReference type="SAM" id="Phobius"/>
    </source>
</evidence>
<dbReference type="Pfam" id="PF25967">
    <property type="entry name" value="RND-MFP_C"/>
    <property type="match status" value="1"/>
</dbReference>
<sequence length="603" mass="66505">MDKPKSSYFLEEEKPDLSSPDETVEPIEESPLEMPEVEKPNRQGTLRLQSFGKYKSAVGALVGALALAGLAVWGWQLWFKPTEEASAKGAGAGKVRALPVQLTTVQVSALAESSEFVGYLEAPKSTEIRPEMEGRLTAIYVQPGDRVRQGQTIARIDPEDVRAQLSGAQAALAASVARLNQLETGTRSEEIERARSRLEQSQARLAELLAGSQAEEIKIARSRLERAQLSLDVLRSGSRQQLVAQAEARVTQAQARLDLVEERLRRNRMLAEEGAISRDRLDEVETEARTTRANLEEANESLAQLEKSSREEIRTAEAEVEEARLALTLVERGPRPEEIARAEAEVEERRQELRQMENGTRPEEIDRARAEVAEARARVQATEVQLNQMEVLAPFSGTIGDVPSKLGDFVTKGQTITTLTENDYLEMRLWIPTERVPQLRLGLPVEIRDSGGKALSEGKVTFISPSASTESQNVLAKATFENQRSELINGMFVRAKVIWRQRSSIMVPATAIIYEGEQRFIYLAQPATGENATETPGLQAKKQPVKLGVVEGDRVEIIDGLTTGDKIVISGLQKIRPNAPLSPVEKEPPNSKESAPPSQTDKT</sequence>
<feature type="region of interest" description="Disordered" evidence="4">
    <location>
        <begin position="1"/>
        <end position="41"/>
    </location>
</feature>
<comment type="similarity">
    <text evidence="2">Belongs to the membrane fusion protein (MFP) (TC 8.A.1) family.</text>
</comment>
<dbReference type="Pfam" id="PF25881">
    <property type="entry name" value="HH_YBHG"/>
    <property type="match status" value="1"/>
</dbReference>
<dbReference type="Gene3D" id="1.10.287.470">
    <property type="entry name" value="Helix hairpin bin"/>
    <property type="match status" value="2"/>
</dbReference>
<dbReference type="GO" id="GO:0015562">
    <property type="term" value="F:efflux transmembrane transporter activity"/>
    <property type="evidence" value="ECO:0007669"/>
    <property type="project" value="TreeGrafter"/>
</dbReference>
<comment type="caution">
    <text evidence="9">The sequence shown here is derived from an EMBL/GenBank/DDBJ whole genome shotgun (WGS) entry which is preliminary data.</text>
</comment>
<keyword evidence="3" id="KW-0175">Coiled coil</keyword>
<accession>A0A7C3ZYC4</accession>
<feature type="domain" description="YbhG-like alpha-helical hairpin" evidence="6">
    <location>
        <begin position="220"/>
        <end position="331"/>
    </location>
</feature>
<evidence type="ECO:0000313" key="9">
    <source>
        <dbReference type="EMBL" id="HGG02769.1"/>
    </source>
</evidence>
<dbReference type="EMBL" id="DSPX01000198">
    <property type="protein sequence ID" value="HGG02769.1"/>
    <property type="molecule type" value="Genomic_DNA"/>
</dbReference>
<dbReference type="Pfam" id="PF25944">
    <property type="entry name" value="Beta-barrel_RND"/>
    <property type="match status" value="1"/>
</dbReference>
<reference evidence="9" key="1">
    <citation type="journal article" date="2020" name="mSystems">
        <title>Genome- and Community-Level Interaction Insights into Carbon Utilization and Element Cycling Functions of Hydrothermarchaeota in Hydrothermal Sediment.</title>
        <authorList>
            <person name="Zhou Z."/>
            <person name="Liu Y."/>
            <person name="Xu W."/>
            <person name="Pan J."/>
            <person name="Luo Z.H."/>
            <person name="Li M."/>
        </authorList>
    </citation>
    <scope>NUCLEOTIDE SEQUENCE [LARGE SCALE GENOMIC DNA]</scope>
    <source>
        <strain evidence="9">SpSt-374</strain>
    </source>
</reference>
<dbReference type="Gene3D" id="2.40.30.170">
    <property type="match status" value="1"/>
</dbReference>
<feature type="compositionally biased region" description="Acidic residues" evidence="4">
    <location>
        <begin position="22"/>
        <end position="31"/>
    </location>
</feature>
<evidence type="ECO:0000259" key="8">
    <source>
        <dbReference type="Pfam" id="PF25967"/>
    </source>
</evidence>
<keyword evidence="5" id="KW-0472">Membrane</keyword>
<dbReference type="InterPro" id="IPR006143">
    <property type="entry name" value="RND_pump_MFP"/>
</dbReference>
<dbReference type="NCBIfam" id="TIGR01730">
    <property type="entry name" value="RND_mfp"/>
    <property type="match status" value="1"/>
</dbReference>
<evidence type="ECO:0000256" key="1">
    <source>
        <dbReference type="ARBA" id="ARBA00004236"/>
    </source>
</evidence>
<dbReference type="Gene3D" id="2.40.420.20">
    <property type="match status" value="1"/>
</dbReference>
<feature type="compositionally biased region" description="Basic and acidic residues" evidence="4">
    <location>
        <begin position="1"/>
        <end position="16"/>
    </location>
</feature>
<keyword evidence="5" id="KW-0812">Transmembrane</keyword>
<dbReference type="AlphaFoldDB" id="A0A7C3ZYC4"/>
<comment type="subcellular location">
    <subcellularLocation>
        <location evidence="1">Cell membrane</location>
    </subcellularLocation>
</comment>
<evidence type="ECO:0000259" key="6">
    <source>
        <dbReference type="Pfam" id="PF25881"/>
    </source>
</evidence>
<dbReference type="InterPro" id="IPR059052">
    <property type="entry name" value="HH_YbhG-like"/>
</dbReference>
<dbReference type="InterPro" id="IPR058626">
    <property type="entry name" value="MdtA-like_b-barrel"/>
</dbReference>
<feature type="region of interest" description="Disordered" evidence="4">
    <location>
        <begin position="578"/>
        <end position="603"/>
    </location>
</feature>
<dbReference type="SUPFAM" id="SSF111369">
    <property type="entry name" value="HlyD-like secretion proteins"/>
    <property type="match status" value="2"/>
</dbReference>
<dbReference type="InterPro" id="IPR058627">
    <property type="entry name" value="MdtA-like_C"/>
</dbReference>
<feature type="compositionally biased region" description="Polar residues" evidence="4">
    <location>
        <begin position="591"/>
        <end position="603"/>
    </location>
</feature>
<organism evidence="9">
    <name type="scientific">Planktothricoides sp. SpSt-374</name>
    <dbReference type="NCBI Taxonomy" id="2282167"/>
    <lineage>
        <taxon>Bacteria</taxon>
        <taxon>Bacillati</taxon>
        <taxon>Cyanobacteriota</taxon>
        <taxon>Cyanophyceae</taxon>
        <taxon>Oscillatoriophycideae</taxon>
        <taxon>Oscillatoriales</taxon>
        <taxon>Oscillatoriaceae</taxon>
        <taxon>Planktothricoides</taxon>
    </lineage>
</organism>
<evidence type="ECO:0000256" key="3">
    <source>
        <dbReference type="SAM" id="Coils"/>
    </source>
</evidence>
<proteinExistence type="inferred from homology"/>
<dbReference type="PANTHER" id="PTHR30469">
    <property type="entry name" value="MULTIDRUG RESISTANCE PROTEIN MDTA"/>
    <property type="match status" value="1"/>
</dbReference>
<dbReference type="GO" id="GO:1990281">
    <property type="term" value="C:efflux pump complex"/>
    <property type="evidence" value="ECO:0007669"/>
    <property type="project" value="TreeGrafter"/>
</dbReference>
<gene>
    <name evidence="9" type="ORF">ENR15_19540</name>
</gene>
<feature type="domain" description="Multidrug resistance protein MdtA-like C-terminal permuted SH3" evidence="8">
    <location>
        <begin position="541"/>
        <end position="574"/>
    </location>
</feature>
<feature type="domain" description="Multidrug resistance protein MdtA-like beta-barrel" evidence="7">
    <location>
        <begin position="443"/>
        <end position="497"/>
    </location>
</feature>